<proteinExistence type="predicted"/>
<dbReference type="EMBL" id="CP108318">
    <property type="protein sequence ID" value="WTW62779.1"/>
    <property type="molecule type" value="Genomic_DNA"/>
</dbReference>
<protein>
    <submittedName>
        <fullName evidence="1">Uncharacterized protein</fullName>
    </submittedName>
</protein>
<sequence length="178" mass="19500">MSSSCDPRYAPAGDVGAALMVIDSRLKGIHDGRTETDPEQRELINQFTASLGPKGADDLLNGACTLIFMFMKWLREAHEAQDKDVIEYVVPSLVATMRMMPRSVSPEAIPTMAGLLVAAGTGLSPSLWRKQYGYWTPEEMTPLEATALLLAEHINRLTSDPDFATRMVTEALARATDD</sequence>
<organism evidence="1">
    <name type="scientific">Streptomyces sp. NBC_00003</name>
    <dbReference type="NCBI Taxonomy" id="2903608"/>
    <lineage>
        <taxon>Bacteria</taxon>
        <taxon>Bacillati</taxon>
        <taxon>Actinomycetota</taxon>
        <taxon>Actinomycetes</taxon>
        <taxon>Kitasatosporales</taxon>
        <taxon>Streptomycetaceae</taxon>
        <taxon>Streptomyces</taxon>
    </lineage>
</organism>
<dbReference type="AlphaFoldDB" id="A0AAU2V7S1"/>
<gene>
    <name evidence="1" type="ORF">OG549_20170</name>
</gene>
<name>A0AAU2V7S1_9ACTN</name>
<evidence type="ECO:0000313" key="1">
    <source>
        <dbReference type="EMBL" id="WTW62779.1"/>
    </source>
</evidence>
<accession>A0AAU2V7S1</accession>
<reference evidence="1" key="1">
    <citation type="submission" date="2022-10" db="EMBL/GenBank/DDBJ databases">
        <title>The complete genomes of actinobacterial strains from the NBC collection.</title>
        <authorList>
            <person name="Joergensen T.S."/>
            <person name="Alvarez Arevalo M."/>
            <person name="Sterndorff E.B."/>
            <person name="Faurdal D."/>
            <person name="Vuksanovic O."/>
            <person name="Mourched A.-S."/>
            <person name="Charusanti P."/>
            <person name="Shaw S."/>
            <person name="Blin K."/>
            <person name="Weber T."/>
        </authorList>
    </citation>
    <scope>NUCLEOTIDE SEQUENCE</scope>
    <source>
        <strain evidence="1">NBC_00003</strain>
    </source>
</reference>